<organism evidence="3 4">
    <name type="scientific">Wickerhamomyces mucosus</name>
    <dbReference type="NCBI Taxonomy" id="1378264"/>
    <lineage>
        <taxon>Eukaryota</taxon>
        <taxon>Fungi</taxon>
        <taxon>Dikarya</taxon>
        <taxon>Ascomycota</taxon>
        <taxon>Saccharomycotina</taxon>
        <taxon>Saccharomycetes</taxon>
        <taxon>Phaffomycetales</taxon>
        <taxon>Wickerhamomycetaceae</taxon>
        <taxon>Wickerhamomyces</taxon>
    </lineage>
</organism>
<evidence type="ECO:0000313" key="4">
    <source>
        <dbReference type="Proteomes" id="UP000769528"/>
    </source>
</evidence>
<dbReference type="SUPFAM" id="SSF75632">
    <property type="entry name" value="Cullin homology domain"/>
    <property type="match status" value="1"/>
</dbReference>
<dbReference type="Gene3D" id="1.20.1310.10">
    <property type="entry name" value="Cullin Repeats"/>
    <property type="match status" value="1"/>
</dbReference>
<reference evidence="3" key="1">
    <citation type="journal article" date="2021" name="Open Biol.">
        <title>Shared evolutionary footprints suggest mitochondrial oxidative damage underlies multiple complex I losses in fungi.</title>
        <authorList>
            <person name="Schikora-Tamarit M.A."/>
            <person name="Marcet-Houben M."/>
            <person name="Nosek J."/>
            <person name="Gabaldon T."/>
        </authorList>
    </citation>
    <scope>NUCLEOTIDE SEQUENCE</scope>
    <source>
        <strain evidence="3">CBS6341</strain>
    </source>
</reference>
<name>A0A9P8PPV7_9ASCO</name>
<dbReference type="PANTHER" id="PTHR45957:SF1">
    <property type="entry name" value="ANAPHASE-PROMOTING COMPLEX SUBUNIT 2"/>
    <property type="match status" value="1"/>
</dbReference>
<dbReference type="PROSITE" id="PS50069">
    <property type="entry name" value="CULLIN_2"/>
    <property type="match status" value="1"/>
</dbReference>
<sequence length="539" mass="62094">MVTSEQFTTVFGLPDISPDSDTEIVSGWLMNHEHNEPSQRVRASLKLLSGTSIINSLISQYISQLRIDALDIEVHDLKRLSMIKDYFMFPINYIQVTQSQFTQLERAVNSIIRSKIIKLESVTKDQAKLVSSIGLDTNEIQAFNYEQFIKSRISTFAKKWEKSFIIELNDDNVAINEYLQLRISEIFDIVNNYPMSLPAIQDLKKLIKPIQRAALVTSFVTKCQTHVLHAGTNTDDIIAFYTSTIKVFLIIDPRGVLLDNSSRPIRRYLKERNDTISIIVHSILGGDDHKLLSHLSDELRKENSRVITKLSLDWFPDPIDALPDFKEQDIIESLMSIFENKESLIDVLIESFAKRLLKLKSKEEIHEIVSKLEQLRSRFEDNELNNIEVMINDIKTSELTDQKIHATNPLMDNNLQFSLLSYLYWPEMDQLSFKLPDSIQSQIDSYSEEFAKLKKGRYMKWINSGFVSLDLTISGETKTFQVSPAKAFVLNMFNEKNEIEVGDAISELGIGERLAFESLEFWVKENVLLKREDIYSPNE</sequence>
<dbReference type="InterPro" id="IPR044554">
    <property type="entry name" value="ANAPC2"/>
</dbReference>
<dbReference type="InterPro" id="IPR057975">
    <property type="entry name" value="TPR_ANAPC2"/>
</dbReference>
<dbReference type="EMBL" id="JAEUBF010000772">
    <property type="protein sequence ID" value="KAH3675462.1"/>
    <property type="molecule type" value="Genomic_DNA"/>
</dbReference>
<gene>
    <name evidence="3" type="ORF">WICMUC_002751</name>
</gene>
<dbReference type="InterPro" id="IPR016158">
    <property type="entry name" value="Cullin_homology"/>
</dbReference>
<accession>A0A9P8PPV7</accession>
<evidence type="ECO:0000313" key="3">
    <source>
        <dbReference type="EMBL" id="KAH3675462.1"/>
    </source>
</evidence>
<comment type="similarity">
    <text evidence="1">Belongs to the cullin family.</text>
</comment>
<keyword evidence="4" id="KW-1185">Reference proteome</keyword>
<dbReference type="OrthoDB" id="5581181at2759"/>
<dbReference type="AlphaFoldDB" id="A0A9P8PPV7"/>
<dbReference type="InterPro" id="IPR036317">
    <property type="entry name" value="Cullin_homology_sf"/>
</dbReference>
<dbReference type="GO" id="GO:0070979">
    <property type="term" value="P:protein K11-linked ubiquitination"/>
    <property type="evidence" value="ECO:0007669"/>
    <property type="project" value="TreeGrafter"/>
</dbReference>
<dbReference type="Pfam" id="PF26557">
    <property type="entry name" value="Cullin_AB"/>
    <property type="match status" value="1"/>
</dbReference>
<comment type="caution">
    <text evidence="3">The sequence shown here is derived from an EMBL/GenBank/DDBJ whole genome shotgun (WGS) entry which is preliminary data.</text>
</comment>
<evidence type="ECO:0000256" key="1">
    <source>
        <dbReference type="PROSITE-ProRule" id="PRU00330"/>
    </source>
</evidence>
<proteinExistence type="inferred from homology"/>
<reference evidence="3" key="2">
    <citation type="submission" date="2021-01" db="EMBL/GenBank/DDBJ databases">
        <authorList>
            <person name="Schikora-Tamarit M.A."/>
        </authorList>
    </citation>
    <scope>NUCLEOTIDE SEQUENCE</scope>
    <source>
        <strain evidence="3">CBS6341</strain>
    </source>
</reference>
<dbReference type="GO" id="GO:0005680">
    <property type="term" value="C:anaphase-promoting complex"/>
    <property type="evidence" value="ECO:0007669"/>
    <property type="project" value="TreeGrafter"/>
</dbReference>
<dbReference type="SMART" id="SM00182">
    <property type="entry name" value="CULLIN"/>
    <property type="match status" value="1"/>
</dbReference>
<protein>
    <recommendedName>
        <fullName evidence="2">Cullin family profile domain-containing protein</fullName>
    </recommendedName>
</protein>
<dbReference type="Proteomes" id="UP000769528">
    <property type="component" value="Unassembled WGS sequence"/>
</dbReference>
<dbReference type="PANTHER" id="PTHR45957">
    <property type="entry name" value="ANAPHASE-PROMOTING COMPLEX SUBUNIT 2"/>
    <property type="match status" value="1"/>
</dbReference>
<feature type="domain" description="Cullin family profile" evidence="2">
    <location>
        <begin position="287"/>
        <end position="523"/>
    </location>
</feature>
<dbReference type="Pfam" id="PF25773">
    <property type="entry name" value="TPR_ANAPC2"/>
    <property type="match status" value="1"/>
</dbReference>
<dbReference type="Gene3D" id="3.30.230.130">
    <property type="entry name" value="Cullin, Chain C, Domain 2"/>
    <property type="match status" value="1"/>
</dbReference>
<dbReference type="InterPro" id="IPR059120">
    <property type="entry name" value="Cullin-like_AB"/>
</dbReference>
<evidence type="ECO:0000259" key="2">
    <source>
        <dbReference type="PROSITE" id="PS50069"/>
    </source>
</evidence>
<dbReference type="GO" id="GO:0007091">
    <property type="term" value="P:metaphase/anaphase transition of mitotic cell cycle"/>
    <property type="evidence" value="ECO:0007669"/>
    <property type="project" value="TreeGrafter"/>
</dbReference>